<dbReference type="Proteomes" id="UP000001818">
    <property type="component" value="Chromosome"/>
</dbReference>
<dbReference type="KEGG" id="rpd:RPD_1724"/>
<accession>Q13AC9</accession>
<dbReference type="eggNOG" id="ENOG5032CIA">
    <property type="taxonomic scope" value="Bacteria"/>
</dbReference>
<gene>
    <name evidence="1" type="ordered locus">RPD_1724</name>
</gene>
<evidence type="ECO:0000313" key="1">
    <source>
        <dbReference type="EMBL" id="ABE38960.1"/>
    </source>
</evidence>
<organism evidence="1 2">
    <name type="scientific">Rhodopseudomonas palustris (strain BisB5)</name>
    <dbReference type="NCBI Taxonomy" id="316057"/>
    <lineage>
        <taxon>Bacteria</taxon>
        <taxon>Pseudomonadati</taxon>
        <taxon>Pseudomonadota</taxon>
        <taxon>Alphaproteobacteria</taxon>
        <taxon>Hyphomicrobiales</taxon>
        <taxon>Nitrobacteraceae</taxon>
        <taxon>Rhodopseudomonas</taxon>
    </lineage>
</organism>
<proteinExistence type="predicted"/>
<dbReference type="AlphaFoldDB" id="Q13AC9"/>
<sequence>MSHVIYKCPRTAMKVQAWVAEEHPQAASTFELVRCPACTQVHFVNRADGKLLGDKS</sequence>
<protein>
    <submittedName>
        <fullName evidence="1">Uncharacterized protein</fullName>
    </submittedName>
</protein>
<evidence type="ECO:0000313" key="2">
    <source>
        <dbReference type="Proteomes" id="UP000001818"/>
    </source>
</evidence>
<dbReference type="EMBL" id="CP000283">
    <property type="protein sequence ID" value="ABE38960.1"/>
    <property type="molecule type" value="Genomic_DNA"/>
</dbReference>
<dbReference type="HOGENOM" id="CLU_195081_0_0_5"/>
<reference evidence="1 2" key="1">
    <citation type="submission" date="2006-03" db="EMBL/GenBank/DDBJ databases">
        <title>Complete sequence of Rhodopseudomonas palustris BisB5.</title>
        <authorList>
            <consortium name="US DOE Joint Genome Institute"/>
            <person name="Copeland A."/>
            <person name="Lucas S."/>
            <person name="Lapidus A."/>
            <person name="Barry K."/>
            <person name="Detter J.C."/>
            <person name="Glavina del Rio T."/>
            <person name="Hammon N."/>
            <person name="Israni S."/>
            <person name="Dalin E."/>
            <person name="Tice H."/>
            <person name="Pitluck S."/>
            <person name="Chain P."/>
            <person name="Malfatti S."/>
            <person name="Shin M."/>
            <person name="Vergez L."/>
            <person name="Schmutz J."/>
            <person name="Larimer F."/>
            <person name="Land M."/>
            <person name="Hauser L."/>
            <person name="Pelletier D.A."/>
            <person name="Kyrpides N."/>
            <person name="Lykidis A."/>
            <person name="Oda Y."/>
            <person name="Harwood C.S."/>
            <person name="Richardson P."/>
        </authorList>
    </citation>
    <scope>NUCLEOTIDE SEQUENCE [LARGE SCALE GENOMIC DNA]</scope>
    <source>
        <strain evidence="1 2">BisB5</strain>
    </source>
</reference>
<name>Q13AC9_RHOPS</name>